<dbReference type="GO" id="GO:0012505">
    <property type="term" value="C:endomembrane system"/>
    <property type="evidence" value="ECO:0007669"/>
    <property type="project" value="UniProtKB-SubCell"/>
</dbReference>
<evidence type="ECO:0000256" key="4">
    <source>
        <dbReference type="ARBA" id="ARBA00022737"/>
    </source>
</evidence>
<dbReference type="Pfam" id="PF00057">
    <property type="entry name" value="Ldl_recept_a"/>
    <property type="match status" value="2"/>
</dbReference>
<dbReference type="InterPro" id="IPR023415">
    <property type="entry name" value="LDLR_class-A_CS"/>
</dbReference>
<dbReference type="GO" id="GO:0016192">
    <property type="term" value="P:vesicle-mediated transport"/>
    <property type="evidence" value="ECO:0007669"/>
    <property type="project" value="UniProtKB-ARBA"/>
</dbReference>
<keyword evidence="11" id="KW-1185">Reference proteome</keyword>
<dbReference type="PROSITE" id="PS01209">
    <property type="entry name" value="LDLRA_1"/>
    <property type="match status" value="1"/>
</dbReference>
<dbReference type="GO" id="GO:0005886">
    <property type="term" value="C:plasma membrane"/>
    <property type="evidence" value="ECO:0007669"/>
    <property type="project" value="TreeGrafter"/>
</dbReference>
<evidence type="ECO:0000256" key="7">
    <source>
        <dbReference type="ARBA" id="ARBA00023157"/>
    </source>
</evidence>
<evidence type="ECO:0000256" key="8">
    <source>
        <dbReference type="PROSITE-ProRule" id="PRU00124"/>
    </source>
</evidence>
<dbReference type="Gene3D" id="4.10.400.10">
    <property type="entry name" value="Low-density Lipoprotein Receptor"/>
    <property type="match status" value="2"/>
</dbReference>
<dbReference type="SMART" id="SM00192">
    <property type="entry name" value="LDLa"/>
    <property type="match status" value="2"/>
</dbReference>
<evidence type="ECO:0000256" key="1">
    <source>
        <dbReference type="ARBA" id="ARBA00004167"/>
    </source>
</evidence>
<dbReference type="AlphaFoldDB" id="A0A8J9W385"/>
<accession>A0A8J9W385</accession>
<keyword evidence="4" id="KW-0677">Repeat</keyword>
<evidence type="ECO:0000313" key="11">
    <source>
        <dbReference type="Proteomes" id="UP000838412"/>
    </source>
</evidence>
<comment type="caution">
    <text evidence="8">Lacks conserved residue(s) required for the propagation of feature annotation.</text>
</comment>
<keyword evidence="5" id="KW-1133">Transmembrane helix</keyword>
<dbReference type="PANTHER" id="PTHR24270">
    <property type="entry name" value="LOW-DENSITY LIPOPROTEIN RECEPTOR-RELATED"/>
    <property type="match status" value="1"/>
</dbReference>
<evidence type="ECO:0000256" key="3">
    <source>
        <dbReference type="ARBA" id="ARBA00022692"/>
    </source>
</evidence>
<dbReference type="InterPro" id="IPR050685">
    <property type="entry name" value="LDLR"/>
</dbReference>
<feature type="compositionally biased region" description="Basic and acidic residues" evidence="9">
    <location>
        <begin position="21"/>
        <end position="32"/>
    </location>
</feature>
<feature type="compositionally biased region" description="Basic and acidic residues" evidence="9">
    <location>
        <begin position="257"/>
        <end position="284"/>
    </location>
</feature>
<sequence>MDEQCSNFTFKHGLEGSPVKKSGDAAGAEKSDKQKRKLLTDVMEQLRTLGPGKKQLQLGMPSADCDYECETNYTYFSSCIPQDWVCDGAEDCNNGEDELHCRGGSGHDGGPLPEPGGNPEHSAFPEHGGNPEPPAFPEHGGNPEPNEDPADPSMLAYHPDNCTFLCDNDMNGYCIPDYWECDDFPDCRDGSDELHCDGFGGHHAICEQMDLLGPEKDVPVFVALLGSVSSLPMSDLMAMLNGSKHGGGALPDDSDMHDEIQEPHGIPEPRHVDSADPDMFDRGTHGGPYSYIAKKSAQAKKSAILAEDGCCREEG</sequence>
<dbReference type="InterPro" id="IPR036055">
    <property type="entry name" value="LDL_receptor-like_sf"/>
</dbReference>
<evidence type="ECO:0000256" key="6">
    <source>
        <dbReference type="ARBA" id="ARBA00023136"/>
    </source>
</evidence>
<dbReference type="InterPro" id="IPR002172">
    <property type="entry name" value="LDrepeatLR_classA_rpt"/>
</dbReference>
<evidence type="ECO:0000313" key="10">
    <source>
        <dbReference type="EMBL" id="CAH1238741.1"/>
    </source>
</evidence>
<evidence type="ECO:0000256" key="5">
    <source>
        <dbReference type="ARBA" id="ARBA00022989"/>
    </source>
</evidence>
<dbReference type="SUPFAM" id="SSF57424">
    <property type="entry name" value="LDL receptor-like module"/>
    <property type="match status" value="2"/>
</dbReference>
<name>A0A8J9W385_BRALA</name>
<reference evidence="10" key="1">
    <citation type="submission" date="2022-01" db="EMBL/GenBank/DDBJ databases">
        <authorList>
            <person name="Braso-Vives M."/>
        </authorList>
    </citation>
    <scope>NUCLEOTIDE SEQUENCE</scope>
</reference>
<dbReference type="PRINTS" id="PR00261">
    <property type="entry name" value="LDLRECEPTOR"/>
</dbReference>
<dbReference type="Proteomes" id="UP000838412">
    <property type="component" value="Chromosome 10"/>
</dbReference>
<dbReference type="EMBL" id="OV696695">
    <property type="protein sequence ID" value="CAH1238741.1"/>
    <property type="molecule type" value="Genomic_DNA"/>
</dbReference>
<protein>
    <submittedName>
        <fullName evidence="10">SORL1 protein</fullName>
    </submittedName>
</protein>
<feature type="region of interest" description="Disordered" evidence="9">
    <location>
        <begin position="245"/>
        <end position="287"/>
    </location>
</feature>
<dbReference type="PANTHER" id="PTHR24270:SF62">
    <property type="entry name" value="LOW-DENSITY LIPOPROTEIN RECEPTOR-RELATED PROTEIN 2"/>
    <property type="match status" value="1"/>
</dbReference>
<keyword evidence="3" id="KW-0812">Transmembrane</keyword>
<feature type="disulfide bond" evidence="8">
    <location>
        <begin position="181"/>
        <end position="196"/>
    </location>
</feature>
<dbReference type="OrthoDB" id="10016557at2759"/>
<dbReference type="CDD" id="cd00112">
    <property type="entry name" value="LDLa"/>
    <property type="match status" value="2"/>
</dbReference>
<evidence type="ECO:0000256" key="2">
    <source>
        <dbReference type="ARBA" id="ARBA00004308"/>
    </source>
</evidence>
<feature type="disulfide bond" evidence="8">
    <location>
        <begin position="86"/>
        <end position="101"/>
    </location>
</feature>
<evidence type="ECO:0000256" key="9">
    <source>
        <dbReference type="SAM" id="MobiDB-lite"/>
    </source>
</evidence>
<comment type="subcellular location">
    <subcellularLocation>
        <location evidence="2">Endomembrane system</location>
    </subcellularLocation>
    <subcellularLocation>
        <location evidence="1">Membrane</location>
        <topology evidence="1">Single-pass membrane protein</topology>
    </subcellularLocation>
</comment>
<proteinExistence type="predicted"/>
<keyword evidence="7 8" id="KW-1015">Disulfide bond</keyword>
<feature type="region of interest" description="Disordered" evidence="9">
    <location>
        <begin position="103"/>
        <end position="154"/>
    </location>
</feature>
<feature type="region of interest" description="Disordered" evidence="9">
    <location>
        <begin position="14"/>
        <end position="35"/>
    </location>
</feature>
<keyword evidence="6" id="KW-0472">Membrane</keyword>
<organism evidence="10 11">
    <name type="scientific">Branchiostoma lanceolatum</name>
    <name type="common">Common lancelet</name>
    <name type="synonym">Amphioxus lanceolatum</name>
    <dbReference type="NCBI Taxonomy" id="7740"/>
    <lineage>
        <taxon>Eukaryota</taxon>
        <taxon>Metazoa</taxon>
        <taxon>Chordata</taxon>
        <taxon>Cephalochordata</taxon>
        <taxon>Leptocardii</taxon>
        <taxon>Amphioxiformes</taxon>
        <taxon>Branchiostomatidae</taxon>
        <taxon>Branchiostoma</taxon>
    </lineage>
</organism>
<dbReference type="PROSITE" id="PS50068">
    <property type="entry name" value="LDLRA_2"/>
    <property type="match status" value="2"/>
</dbReference>
<gene>
    <name evidence="10" type="primary">SORL1</name>
    <name evidence="10" type="ORF">BLAG_LOCUS3218</name>
</gene>